<evidence type="ECO:0000313" key="3">
    <source>
        <dbReference type="Proteomes" id="UP000222531"/>
    </source>
</evidence>
<dbReference type="AlphaFoldDB" id="A0A2G1XLF7"/>
<feature type="compositionally biased region" description="Basic residues" evidence="1">
    <location>
        <begin position="263"/>
        <end position="279"/>
    </location>
</feature>
<keyword evidence="3" id="KW-1185">Reference proteome</keyword>
<evidence type="ECO:0008006" key="4">
    <source>
        <dbReference type="Google" id="ProtNLM"/>
    </source>
</evidence>
<accession>A0A2G1XLF7</accession>
<comment type="caution">
    <text evidence="2">The sequence shown here is derived from an EMBL/GenBank/DDBJ whole genome shotgun (WGS) entry which is preliminary data.</text>
</comment>
<evidence type="ECO:0000256" key="1">
    <source>
        <dbReference type="SAM" id="MobiDB-lite"/>
    </source>
</evidence>
<proteinExistence type="predicted"/>
<dbReference type="RefSeq" id="WP_099198779.1">
    <property type="nucleotide sequence ID" value="NZ_NHZO01000106.1"/>
</dbReference>
<dbReference type="SUPFAM" id="SSF48452">
    <property type="entry name" value="TPR-like"/>
    <property type="match status" value="1"/>
</dbReference>
<name>A0A2G1XLF7_STRCJ</name>
<dbReference type="EMBL" id="NHZO01000106">
    <property type="protein sequence ID" value="PHQ52011.1"/>
    <property type="molecule type" value="Genomic_DNA"/>
</dbReference>
<gene>
    <name evidence="2" type="ORF">BLA24_10080</name>
</gene>
<sequence length="279" mass="30563">MRDFDTARHYGRRAVSLAGTTGDDGLVSRRRTILLQIEVRDPGRRTPLSRLRDECRALATAFTHDNDRESLFAVRLAEAESYLQERWYVHAAKLYGELLDRIRVEGGIRTETECRCRLAETLLATGDTAAALEHASQALSGALLAQENLLMARSHRILGSALRAVGDTAATEHLAEAASLQSELGLGLRALTCLPEEDLRADRGRPLRGLEHARLRGQPRSADLVATSAVLRPFAGAPGGDDRPQPGQVAGLGQFAVEPRDRVHTHRSRHMGPPRLGPR</sequence>
<reference evidence="2 3" key="1">
    <citation type="journal article" date="2017" name="Biochemistry">
        <title>Identification of the Biosynthetic Pathway for the Antibiotic Bicyclomycin.</title>
        <authorList>
            <person name="Patteson J."/>
            <person name="Cai W."/>
            <person name="Johnson R.A."/>
            <person name="Santa Maria K."/>
            <person name="Li B."/>
        </authorList>
    </citation>
    <scope>NUCLEOTIDE SEQUENCE [LARGE SCALE GENOMIC DNA]</scope>
    <source>
        <strain evidence="2 3">ATCC 21532</strain>
    </source>
</reference>
<dbReference type="InterPro" id="IPR011990">
    <property type="entry name" value="TPR-like_helical_dom_sf"/>
</dbReference>
<organism evidence="2 3">
    <name type="scientific">Streptomyces cinnamoneus</name>
    <name type="common">Streptoverticillium cinnamoneum</name>
    <dbReference type="NCBI Taxonomy" id="53446"/>
    <lineage>
        <taxon>Bacteria</taxon>
        <taxon>Bacillati</taxon>
        <taxon>Actinomycetota</taxon>
        <taxon>Actinomycetes</taxon>
        <taxon>Kitasatosporales</taxon>
        <taxon>Streptomycetaceae</taxon>
        <taxon>Streptomyces</taxon>
        <taxon>Streptomyces cinnamoneus group</taxon>
    </lineage>
</organism>
<feature type="region of interest" description="Disordered" evidence="1">
    <location>
        <begin position="233"/>
        <end position="279"/>
    </location>
</feature>
<dbReference type="Proteomes" id="UP000222531">
    <property type="component" value="Unassembled WGS sequence"/>
</dbReference>
<evidence type="ECO:0000313" key="2">
    <source>
        <dbReference type="EMBL" id="PHQ52011.1"/>
    </source>
</evidence>
<protein>
    <recommendedName>
        <fullName evidence="4">MalT-like TPR region domain-containing protein</fullName>
    </recommendedName>
</protein>
<dbReference type="Gene3D" id="1.25.40.10">
    <property type="entry name" value="Tetratricopeptide repeat domain"/>
    <property type="match status" value="1"/>
</dbReference>